<gene>
    <name evidence="2" type="ORF">Cfor_02648</name>
</gene>
<dbReference type="EMBL" id="BLKM01000138">
    <property type="protein sequence ID" value="GFG29448.1"/>
    <property type="molecule type" value="Genomic_DNA"/>
</dbReference>
<feature type="compositionally biased region" description="Basic residues" evidence="1">
    <location>
        <begin position="1"/>
        <end position="14"/>
    </location>
</feature>
<proteinExistence type="predicted"/>
<evidence type="ECO:0000256" key="1">
    <source>
        <dbReference type="SAM" id="MobiDB-lite"/>
    </source>
</evidence>
<keyword evidence="3" id="KW-1185">Reference proteome</keyword>
<dbReference type="InParanoid" id="A0A6L2PGA8"/>
<comment type="caution">
    <text evidence="2">The sequence shown here is derived from an EMBL/GenBank/DDBJ whole genome shotgun (WGS) entry which is preliminary data.</text>
</comment>
<reference evidence="3" key="1">
    <citation type="submission" date="2020-01" db="EMBL/GenBank/DDBJ databases">
        <title>Draft genome sequence of the Termite Coptotermes fromosanus.</title>
        <authorList>
            <person name="Itakura S."/>
            <person name="Yosikawa Y."/>
            <person name="Umezawa K."/>
        </authorList>
    </citation>
    <scope>NUCLEOTIDE SEQUENCE [LARGE SCALE GENOMIC DNA]</scope>
</reference>
<dbReference type="OrthoDB" id="6157510at2759"/>
<accession>A0A6L2PGA8</accession>
<sequence length="435" mass="46867">MLHRTASSRRRRASRSAGSSSANSPQRGTLPSRATRDVTNTSARGRRASVAVGALDNRSPTGVPEDGNVTPSRSPRGSIGGDITPDANRSPRSSLVPETPRTSPRGSLAPEYNRSPRNSLVPDPNRSPRNSLIPDPNRSPRNSLIPDPNRSPRNSLVPDPNRSPRNSFVPDTNRSPRNSLVPDPNRSPRNSLVPDPTRSPRNSLVPDPNRSPRNSLVPDPNRSPRNSLVPDSSRSPRNSLVPDCNRSPRSSLVPDSARSPRNSLIPETFNRSPRGSLVPEGGGGRRSPRGSIGSAAGIVEAAFERGAGFMDTALAGQWCQLFFYITIVNCNEMITFNLPTNEEGKRELQLAACSLTLLVPHASHLRQVTALSGPSRATGNLSPYRMSVFARGAQVNLGYSGGSTWSDVESRRASSNVSQVGSITSWYSLYHSTGM</sequence>
<evidence type="ECO:0000313" key="3">
    <source>
        <dbReference type="Proteomes" id="UP000502823"/>
    </source>
</evidence>
<protein>
    <submittedName>
        <fullName evidence="2">Uncharacterized protein</fullName>
    </submittedName>
</protein>
<name>A0A6L2PGA8_COPFO</name>
<dbReference type="AlphaFoldDB" id="A0A6L2PGA8"/>
<evidence type="ECO:0000313" key="2">
    <source>
        <dbReference type="EMBL" id="GFG29448.1"/>
    </source>
</evidence>
<feature type="compositionally biased region" description="Polar residues" evidence="1">
    <location>
        <begin position="163"/>
        <end position="178"/>
    </location>
</feature>
<feature type="region of interest" description="Disordered" evidence="1">
    <location>
        <begin position="1"/>
        <end position="291"/>
    </location>
</feature>
<feature type="compositionally biased region" description="Low complexity" evidence="1">
    <location>
        <begin position="15"/>
        <end position="24"/>
    </location>
</feature>
<feature type="compositionally biased region" description="Polar residues" evidence="1">
    <location>
        <begin position="223"/>
        <end position="238"/>
    </location>
</feature>
<organism evidence="2 3">
    <name type="scientific">Coptotermes formosanus</name>
    <name type="common">Formosan subterranean termite</name>
    <dbReference type="NCBI Taxonomy" id="36987"/>
    <lineage>
        <taxon>Eukaryota</taxon>
        <taxon>Metazoa</taxon>
        <taxon>Ecdysozoa</taxon>
        <taxon>Arthropoda</taxon>
        <taxon>Hexapoda</taxon>
        <taxon>Insecta</taxon>
        <taxon>Pterygota</taxon>
        <taxon>Neoptera</taxon>
        <taxon>Polyneoptera</taxon>
        <taxon>Dictyoptera</taxon>
        <taxon>Blattodea</taxon>
        <taxon>Blattoidea</taxon>
        <taxon>Termitoidae</taxon>
        <taxon>Rhinotermitidae</taxon>
        <taxon>Coptotermes</taxon>
    </lineage>
</organism>
<dbReference type="Proteomes" id="UP000502823">
    <property type="component" value="Unassembled WGS sequence"/>
</dbReference>